<proteinExistence type="predicted"/>
<evidence type="ECO:0000313" key="2">
    <source>
        <dbReference type="EMBL" id="KAJ8474009.1"/>
    </source>
</evidence>
<keyword evidence="3" id="KW-1185">Reference proteome</keyword>
<accession>A0AAD7TSI7</accession>
<protein>
    <submittedName>
        <fullName evidence="2">Uncharacterized protein</fullName>
    </submittedName>
</protein>
<evidence type="ECO:0000256" key="1">
    <source>
        <dbReference type="SAM" id="MobiDB-lite"/>
    </source>
</evidence>
<feature type="region of interest" description="Disordered" evidence="1">
    <location>
        <begin position="1"/>
        <end position="124"/>
    </location>
</feature>
<evidence type="ECO:0000313" key="3">
    <source>
        <dbReference type="Proteomes" id="UP001215151"/>
    </source>
</evidence>
<dbReference type="Proteomes" id="UP001215151">
    <property type="component" value="Unassembled WGS sequence"/>
</dbReference>
<organism evidence="2 3">
    <name type="scientific">Trametes cubensis</name>
    <dbReference type="NCBI Taxonomy" id="1111947"/>
    <lineage>
        <taxon>Eukaryota</taxon>
        <taxon>Fungi</taxon>
        <taxon>Dikarya</taxon>
        <taxon>Basidiomycota</taxon>
        <taxon>Agaricomycotina</taxon>
        <taxon>Agaricomycetes</taxon>
        <taxon>Polyporales</taxon>
        <taxon>Polyporaceae</taxon>
        <taxon>Trametes</taxon>
    </lineage>
</organism>
<reference evidence="2" key="1">
    <citation type="submission" date="2022-11" db="EMBL/GenBank/DDBJ databases">
        <title>Genome Sequence of Cubamyces cubensis.</title>
        <authorList>
            <person name="Buettner E."/>
        </authorList>
    </citation>
    <scope>NUCLEOTIDE SEQUENCE</scope>
    <source>
        <strain evidence="2">MPL-01</strain>
    </source>
</reference>
<gene>
    <name evidence="2" type="ORF">ONZ51_g7487</name>
</gene>
<comment type="caution">
    <text evidence="2">The sequence shown here is derived from an EMBL/GenBank/DDBJ whole genome shotgun (WGS) entry which is preliminary data.</text>
</comment>
<name>A0AAD7TSI7_9APHY</name>
<dbReference type="AlphaFoldDB" id="A0AAD7TSI7"/>
<sequence length="124" mass="12950">MADTAVQTDPGLGSSAQDTSQHDPGAASAQAGSATMSGKPLTPAAPQPERPTPSVWYPPTGVEVVLKERSGHDVVVLTMVSRIGDEDEEDNEDEDDEEDDDEFIPRGQSAHAASGGKPKGGRPR</sequence>
<feature type="compositionally biased region" description="Acidic residues" evidence="1">
    <location>
        <begin position="85"/>
        <end position="102"/>
    </location>
</feature>
<dbReference type="EMBL" id="JAPEVG010000202">
    <property type="protein sequence ID" value="KAJ8474009.1"/>
    <property type="molecule type" value="Genomic_DNA"/>
</dbReference>